<feature type="non-terminal residue" evidence="2">
    <location>
        <position position="102"/>
    </location>
</feature>
<protein>
    <submittedName>
        <fullName evidence="2">Uncharacterized protein</fullName>
    </submittedName>
</protein>
<sequence>SFGQLRIDEAEEDDDGVDLDEDSDNDNDFVNKENKQREESVLNLSTEVCLKCNENSSDFDLINKCKKLNYLHKNHLSETEKSEDSSSIDKSVIDNSKNLNGF</sequence>
<gene>
    <name evidence="2" type="ORF">g.49855</name>
</gene>
<evidence type="ECO:0000256" key="1">
    <source>
        <dbReference type="SAM" id="MobiDB-lite"/>
    </source>
</evidence>
<name>A0A1B6FGJ6_9HEMI</name>
<evidence type="ECO:0000313" key="2">
    <source>
        <dbReference type="EMBL" id="JAS49093.1"/>
    </source>
</evidence>
<feature type="region of interest" description="Disordered" evidence="1">
    <location>
        <begin position="1"/>
        <end position="37"/>
    </location>
</feature>
<feature type="compositionally biased region" description="Low complexity" evidence="1">
    <location>
        <begin position="88"/>
        <end position="102"/>
    </location>
</feature>
<feature type="non-terminal residue" evidence="2">
    <location>
        <position position="1"/>
    </location>
</feature>
<organism evidence="2">
    <name type="scientific">Cuerna arida</name>
    <dbReference type="NCBI Taxonomy" id="1464854"/>
    <lineage>
        <taxon>Eukaryota</taxon>
        <taxon>Metazoa</taxon>
        <taxon>Ecdysozoa</taxon>
        <taxon>Arthropoda</taxon>
        <taxon>Hexapoda</taxon>
        <taxon>Insecta</taxon>
        <taxon>Pterygota</taxon>
        <taxon>Neoptera</taxon>
        <taxon>Paraneoptera</taxon>
        <taxon>Hemiptera</taxon>
        <taxon>Auchenorrhyncha</taxon>
        <taxon>Membracoidea</taxon>
        <taxon>Cicadellidae</taxon>
        <taxon>Cicadellinae</taxon>
        <taxon>Proconiini</taxon>
        <taxon>Cuerna</taxon>
    </lineage>
</organism>
<reference evidence="2" key="1">
    <citation type="submission" date="2015-11" db="EMBL/GenBank/DDBJ databases">
        <title>De novo transcriptome assembly of four potential Pierce s Disease insect vectors from Arizona vineyards.</title>
        <authorList>
            <person name="Tassone E.E."/>
        </authorList>
    </citation>
    <scope>NUCLEOTIDE SEQUENCE</scope>
</reference>
<accession>A0A1B6FGJ6</accession>
<dbReference type="AlphaFoldDB" id="A0A1B6FGJ6"/>
<dbReference type="EMBL" id="GECZ01020676">
    <property type="protein sequence ID" value="JAS49093.1"/>
    <property type="molecule type" value="Transcribed_RNA"/>
</dbReference>
<feature type="region of interest" description="Disordered" evidence="1">
    <location>
        <begin position="76"/>
        <end position="102"/>
    </location>
</feature>
<feature type="compositionally biased region" description="Acidic residues" evidence="1">
    <location>
        <begin position="9"/>
        <end position="27"/>
    </location>
</feature>
<proteinExistence type="predicted"/>